<dbReference type="Proteomes" id="UP000065797">
    <property type="component" value="Unassembled WGS sequence"/>
</dbReference>
<dbReference type="RefSeq" id="WP_060749498.1">
    <property type="nucleotide sequence ID" value="NZ_LRPH01000032.1"/>
</dbReference>
<organism evidence="1 2">
    <name type="scientific">Bacillus mycoides</name>
    <dbReference type="NCBI Taxonomy" id="1405"/>
    <lineage>
        <taxon>Bacteria</taxon>
        <taxon>Bacillati</taxon>
        <taxon>Bacillota</taxon>
        <taxon>Bacilli</taxon>
        <taxon>Bacillales</taxon>
        <taxon>Bacillaceae</taxon>
        <taxon>Bacillus</taxon>
        <taxon>Bacillus cereus group</taxon>
    </lineage>
</organism>
<accession>A0A109GGR2</accession>
<comment type="caution">
    <text evidence="1">The sequence shown here is derived from an EMBL/GenBank/DDBJ whole genome shotgun (WGS) entry which is preliminary data.</text>
</comment>
<reference evidence="1 2" key="1">
    <citation type="submission" date="2016-01" db="EMBL/GenBank/DDBJ databases">
        <authorList>
            <person name="McClelland M."/>
            <person name="Jain A."/>
            <person name="Saraogi P."/>
            <person name="Mendelson R."/>
            <person name="Westerman R."/>
            <person name="SanMiguel P."/>
            <person name="Csonka L."/>
        </authorList>
    </citation>
    <scope>NUCLEOTIDE SEQUENCE [LARGE SCALE GENOMIC DNA]</scope>
    <source>
        <strain evidence="1 2">PE8-15</strain>
    </source>
</reference>
<dbReference type="Pfam" id="PF18780">
    <property type="entry name" value="HNH_repeat"/>
    <property type="match status" value="2"/>
</dbReference>
<dbReference type="InterPro" id="IPR041025">
    <property type="entry name" value="HNH_repeat"/>
</dbReference>
<protein>
    <submittedName>
        <fullName evidence="1">Uncharacterized protein</fullName>
    </submittedName>
</protein>
<name>A0A109GGR2_BACMY</name>
<sequence length="378" mass="44436">MQYTKEELILIIQYKAKELGKIPTKRDIKQQTPIKKIFGSWNHALAASGFEHLNQRTFTAEVIIEIFHMWIRKNNRISTTNDLNTDKTLPDSKVIKRYLHMGYRDFITSLGYEPFDGTVYTQSDKELLQLLKDEIMRLGTTKKNVFMIERNKEVVPSVTYYETRFNMRWNRILLLSGISKDELCGFHYTREELIQILQELYKKLGEVPSQKKLEQLGYSRHIFINMFQNYNNALIAAGITPINKTPDIVKETDEELLQMYVNFSNCLGQAATSRQLNESHNIYNADVFTLRFGGMLELHKRAGLISTYGTRKVYTKQGLAEKLKRVYRVNEGRIPIRRFNEFGLCASTLMRYFQTTKINEIWEKIEKEIKHDNQSLRE</sequence>
<dbReference type="AlphaFoldDB" id="A0A109GGR2"/>
<proteinExistence type="predicted"/>
<evidence type="ECO:0000313" key="2">
    <source>
        <dbReference type="Proteomes" id="UP000065797"/>
    </source>
</evidence>
<gene>
    <name evidence="1" type="ORF">AWW70_08310</name>
</gene>
<dbReference type="EMBL" id="LRPH01000032">
    <property type="protein sequence ID" value="KWU66273.1"/>
    <property type="molecule type" value="Genomic_DNA"/>
</dbReference>
<evidence type="ECO:0000313" key="1">
    <source>
        <dbReference type="EMBL" id="KWU66273.1"/>
    </source>
</evidence>